<keyword evidence="7" id="KW-0547">Nucleotide-binding</keyword>
<dbReference type="Pfam" id="PF00563">
    <property type="entry name" value="EAL"/>
    <property type="match status" value="1"/>
</dbReference>
<keyword evidence="6" id="KW-0677">Repeat</keyword>
<evidence type="ECO:0000313" key="14">
    <source>
        <dbReference type="Proteomes" id="UP000317839"/>
    </source>
</evidence>
<dbReference type="InterPro" id="IPR000700">
    <property type="entry name" value="PAS-assoc_C"/>
</dbReference>
<dbReference type="EMBL" id="VIKR01000002">
    <property type="protein sequence ID" value="TQV75564.1"/>
    <property type="molecule type" value="Genomic_DNA"/>
</dbReference>
<gene>
    <name evidence="13" type="ORF">FLL45_11670</name>
</gene>
<evidence type="ECO:0000259" key="10">
    <source>
        <dbReference type="PROSITE" id="PS50113"/>
    </source>
</evidence>
<dbReference type="InterPro" id="IPR035919">
    <property type="entry name" value="EAL_sf"/>
</dbReference>
<keyword evidence="5" id="KW-0812">Transmembrane</keyword>
<feature type="domain" description="PAC" evidence="10">
    <location>
        <begin position="225"/>
        <end position="277"/>
    </location>
</feature>
<evidence type="ECO:0000256" key="6">
    <source>
        <dbReference type="ARBA" id="ARBA00022737"/>
    </source>
</evidence>
<dbReference type="Pfam" id="PF08447">
    <property type="entry name" value="PAS_3"/>
    <property type="match status" value="1"/>
</dbReference>
<dbReference type="Gene3D" id="3.30.450.20">
    <property type="entry name" value="PAS domain"/>
    <property type="match status" value="1"/>
</dbReference>
<dbReference type="PANTHER" id="PTHR44757:SF2">
    <property type="entry name" value="BIOFILM ARCHITECTURE MAINTENANCE PROTEIN MBAA"/>
    <property type="match status" value="1"/>
</dbReference>
<dbReference type="Gene3D" id="3.20.20.450">
    <property type="entry name" value="EAL domain"/>
    <property type="match status" value="1"/>
</dbReference>
<dbReference type="Proteomes" id="UP000317839">
    <property type="component" value="Unassembled WGS sequence"/>
</dbReference>
<evidence type="ECO:0000256" key="9">
    <source>
        <dbReference type="ARBA" id="ARBA00023136"/>
    </source>
</evidence>
<comment type="subcellular location">
    <subcellularLocation>
        <location evidence="1">Cell inner membrane</location>
        <topology evidence="1">Multi-pass membrane protein</topology>
    </subcellularLocation>
</comment>
<dbReference type="NCBIfam" id="TIGR00254">
    <property type="entry name" value="GGDEF"/>
    <property type="match status" value="1"/>
</dbReference>
<proteinExistence type="predicted"/>
<dbReference type="PANTHER" id="PTHR44757">
    <property type="entry name" value="DIGUANYLATE CYCLASE DGCP"/>
    <property type="match status" value="1"/>
</dbReference>
<evidence type="ECO:0000256" key="2">
    <source>
        <dbReference type="ARBA" id="ARBA00022475"/>
    </source>
</evidence>
<evidence type="ECO:0000259" key="11">
    <source>
        <dbReference type="PROSITE" id="PS50883"/>
    </source>
</evidence>
<dbReference type="NCBIfam" id="TIGR00229">
    <property type="entry name" value="sensory_box"/>
    <property type="match status" value="1"/>
</dbReference>
<dbReference type="InterPro" id="IPR013655">
    <property type="entry name" value="PAS_fold_3"/>
</dbReference>
<dbReference type="SMART" id="SM00086">
    <property type="entry name" value="PAC"/>
    <property type="match status" value="1"/>
</dbReference>
<dbReference type="InterPro" id="IPR043128">
    <property type="entry name" value="Rev_trsase/Diguanyl_cyclase"/>
</dbReference>
<dbReference type="GO" id="GO:0005886">
    <property type="term" value="C:plasma membrane"/>
    <property type="evidence" value="ECO:0007669"/>
    <property type="project" value="UniProtKB-SubCell"/>
</dbReference>
<dbReference type="SUPFAM" id="SSF55073">
    <property type="entry name" value="Nucleotide cyclase"/>
    <property type="match status" value="1"/>
</dbReference>
<dbReference type="CDD" id="cd00130">
    <property type="entry name" value="PAS"/>
    <property type="match status" value="1"/>
</dbReference>
<feature type="domain" description="EAL" evidence="11">
    <location>
        <begin position="444"/>
        <end position="700"/>
    </location>
</feature>
<reference evidence="13 14" key="1">
    <citation type="submission" date="2019-06" db="EMBL/GenBank/DDBJ databases">
        <title>Draft genome of Aliikangiella marina GYP-15.</title>
        <authorList>
            <person name="Wang G."/>
        </authorList>
    </citation>
    <scope>NUCLEOTIDE SEQUENCE [LARGE SCALE GENOMIC DNA]</scope>
    <source>
        <strain evidence="13 14">GYP-15</strain>
    </source>
</reference>
<keyword evidence="3" id="KW-0997">Cell inner membrane</keyword>
<keyword evidence="2" id="KW-1003">Cell membrane</keyword>
<dbReference type="OrthoDB" id="1316910at2"/>
<dbReference type="InterPro" id="IPR001610">
    <property type="entry name" value="PAC"/>
</dbReference>
<keyword evidence="4" id="KW-0808">Transferase</keyword>
<dbReference type="InterPro" id="IPR000014">
    <property type="entry name" value="PAS"/>
</dbReference>
<dbReference type="SMART" id="SM00052">
    <property type="entry name" value="EAL"/>
    <property type="match status" value="1"/>
</dbReference>
<evidence type="ECO:0000313" key="13">
    <source>
        <dbReference type="EMBL" id="TQV75564.1"/>
    </source>
</evidence>
<organism evidence="13 14">
    <name type="scientific">Aliikangiella marina</name>
    <dbReference type="NCBI Taxonomy" id="1712262"/>
    <lineage>
        <taxon>Bacteria</taxon>
        <taxon>Pseudomonadati</taxon>
        <taxon>Pseudomonadota</taxon>
        <taxon>Gammaproteobacteria</taxon>
        <taxon>Oceanospirillales</taxon>
        <taxon>Pleioneaceae</taxon>
        <taxon>Aliikangiella</taxon>
    </lineage>
</organism>
<feature type="domain" description="GGDEF" evidence="12">
    <location>
        <begin position="309"/>
        <end position="439"/>
    </location>
</feature>
<dbReference type="GO" id="GO:0000166">
    <property type="term" value="F:nucleotide binding"/>
    <property type="evidence" value="ECO:0007669"/>
    <property type="project" value="UniProtKB-KW"/>
</dbReference>
<dbReference type="SUPFAM" id="SSF55785">
    <property type="entry name" value="PYP-like sensor domain (PAS domain)"/>
    <property type="match status" value="1"/>
</dbReference>
<dbReference type="PROSITE" id="PS50113">
    <property type="entry name" value="PAC"/>
    <property type="match status" value="1"/>
</dbReference>
<evidence type="ECO:0000256" key="7">
    <source>
        <dbReference type="ARBA" id="ARBA00022741"/>
    </source>
</evidence>
<evidence type="ECO:0000256" key="3">
    <source>
        <dbReference type="ARBA" id="ARBA00022519"/>
    </source>
</evidence>
<keyword evidence="14" id="KW-1185">Reference proteome</keyword>
<dbReference type="Pfam" id="PF00990">
    <property type="entry name" value="GGDEF"/>
    <property type="match status" value="1"/>
</dbReference>
<sequence length="700" mass="80400">MELSSLPFEQEDELLLQIAKDTLTRLKGDTLHLFESKPDEIRSRLIINNSSDHLDSISFKITIDSPLSLRQQHFECYSVQESNDPFIKQLEAINAVYLPIYNALDKQLGSLVLSFKEITETPAQSDIELETNALIYFFRAYLLQEQQIDSDYLLLEIAQFAKIGYWYRDMVTDRVIWSKETFEIFGEVPFSFHPTVDQYYEYLHPNDFLAMKEAEKNSVFNKVKLNIDHRIILKSGEVRWIHLQGQLRRDRQGNPIEFFGMVQDITEQKEKERYLKEISHTDFLTGLKNRRGFLDFLDQTIANSTQSHQQFFVTYIDLDYFKEINDIYGHEVGDFVLSQFGKRLIAAIPENAQLARIGGDEFAMITHDTEEHMITIDKIFNALRYPFELSDIEVTMSASMGSAIFPDDALTATGLLALADDAMFFAKKEGKNKFRLFEPEIQSSIERSSTIRKKLSEICGSHYGLSLAYQPIITHDNSQYNHFESLLRWHDDELGSISPAEFIPIAEESGLIHHLTDFVVKQVVNDLQEKVSRLPDDVTFSINISAFDLSKPSNGLSTLYDALNSNPSLAKHINVEYTETALMEDEALVLKNLNTLREKGIRIALDDFGTGYSSMTHCHHFPVDIIKIDRSFIHDYHSNVASRNIVDCIFYMADVMGLDIIVEGVEDQQTCESLKSKAFGMQGYFFAKPERLESFLQSSD</sequence>
<dbReference type="FunFam" id="2.10.70.100:FF:000001">
    <property type="entry name" value="Sensory transduction histidine kinase"/>
    <property type="match status" value="1"/>
</dbReference>
<dbReference type="AlphaFoldDB" id="A0A545TEC1"/>
<evidence type="ECO:0000256" key="4">
    <source>
        <dbReference type="ARBA" id="ARBA00022679"/>
    </source>
</evidence>
<evidence type="ECO:0000259" key="12">
    <source>
        <dbReference type="PROSITE" id="PS50887"/>
    </source>
</evidence>
<dbReference type="PROSITE" id="PS50883">
    <property type="entry name" value="EAL"/>
    <property type="match status" value="1"/>
</dbReference>
<dbReference type="InterPro" id="IPR001633">
    <property type="entry name" value="EAL_dom"/>
</dbReference>
<dbReference type="InterPro" id="IPR000160">
    <property type="entry name" value="GGDEF_dom"/>
</dbReference>
<accession>A0A545TEC1</accession>
<evidence type="ECO:0000256" key="5">
    <source>
        <dbReference type="ARBA" id="ARBA00022692"/>
    </source>
</evidence>
<dbReference type="Gene3D" id="2.10.70.100">
    <property type="match status" value="1"/>
</dbReference>
<dbReference type="InterPro" id="IPR035965">
    <property type="entry name" value="PAS-like_dom_sf"/>
</dbReference>
<name>A0A545TEC1_9GAMM</name>
<dbReference type="SMART" id="SM00267">
    <property type="entry name" value="GGDEF"/>
    <property type="match status" value="1"/>
</dbReference>
<dbReference type="RefSeq" id="WP_142942178.1">
    <property type="nucleotide sequence ID" value="NZ_VIKR01000002.1"/>
</dbReference>
<dbReference type="Gene3D" id="3.30.70.270">
    <property type="match status" value="1"/>
</dbReference>
<evidence type="ECO:0000256" key="8">
    <source>
        <dbReference type="ARBA" id="ARBA00022989"/>
    </source>
</evidence>
<dbReference type="PROSITE" id="PS50887">
    <property type="entry name" value="GGDEF"/>
    <property type="match status" value="1"/>
</dbReference>
<dbReference type="InterPro" id="IPR052155">
    <property type="entry name" value="Biofilm_reg_signaling"/>
</dbReference>
<dbReference type="GO" id="GO:0016740">
    <property type="term" value="F:transferase activity"/>
    <property type="evidence" value="ECO:0007669"/>
    <property type="project" value="UniProtKB-KW"/>
</dbReference>
<keyword evidence="8" id="KW-1133">Transmembrane helix</keyword>
<comment type="caution">
    <text evidence="13">The sequence shown here is derived from an EMBL/GenBank/DDBJ whole genome shotgun (WGS) entry which is preliminary data.</text>
</comment>
<evidence type="ECO:0000256" key="1">
    <source>
        <dbReference type="ARBA" id="ARBA00004429"/>
    </source>
</evidence>
<keyword evidence="9" id="KW-0472">Membrane</keyword>
<dbReference type="CDD" id="cd01948">
    <property type="entry name" value="EAL"/>
    <property type="match status" value="1"/>
</dbReference>
<dbReference type="SUPFAM" id="SSF141868">
    <property type="entry name" value="EAL domain-like"/>
    <property type="match status" value="1"/>
</dbReference>
<dbReference type="CDD" id="cd01949">
    <property type="entry name" value="GGDEF"/>
    <property type="match status" value="1"/>
</dbReference>
<protein>
    <submittedName>
        <fullName evidence="13">EAL domain-containing protein</fullName>
    </submittedName>
</protein>
<dbReference type="InterPro" id="IPR029787">
    <property type="entry name" value="Nucleotide_cyclase"/>
</dbReference>